<dbReference type="InterPro" id="IPR017438">
    <property type="entry name" value="ATP-NAD_kinase_N"/>
</dbReference>
<organism evidence="2 3">
    <name type="scientific">Microbotryum intermedium</name>
    <dbReference type="NCBI Taxonomy" id="269621"/>
    <lineage>
        <taxon>Eukaryota</taxon>
        <taxon>Fungi</taxon>
        <taxon>Dikarya</taxon>
        <taxon>Basidiomycota</taxon>
        <taxon>Pucciniomycotina</taxon>
        <taxon>Microbotryomycetes</taxon>
        <taxon>Microbotryales</taxon>
        <taxon>Microbotryaceae</taxon>
        <taxon>Microbotryum</taxon>
    </lineage>
</organism>
<dbReference type="PANTHER" id="PTHR12358:SF105">
    <property type="entry name" value="DAGKC DOMAIN-CONTAINING PROTEIN"/>
    <property type="match status" value="1"/>
</dbReference>
<dbReference type="PROSITE" id="PS50146">
    <property type="entry name" value="DAGK"/>
    <property type="match status" value="1"/>
</dbReference>
<dbReference type="Proteomes" id="UP000198372">
    <property type="component" value="Unassembled WGS sequence"/>
</dbReference>
<protein>
    <submittedName>
        <fullName evidence="2">BQ2448_4993 protein</fullName>
    </submittedName>
</protein>
<reference evidence="3" key="1">
    <citation type="submission" date="2016-09" db="EMBL/GenBank/DDBJ databases">
        <authorList>
            <person name="Jeantristanb JTB J.-T."/>
            <person name="Ricardo R."/>
        </authorList>
    </citation>
    <scope>NUCLEOTIDE SEQUENCE [LARGE SCALE GENOMIC DNA]</scope>
</reference>
<dbReference type="PANTHER" id="PTHR12358">
    <property type="entry name" value="SPHINGOSINE KINASE"/>
    <property type="match status" value="1"/>
</dbReference>
<gene>
    <name evidence="2" type="ORF">BQ2448_4993</name>
</gene>
<dbReference type="STRING" id="269621.A0A238FHN2"/>
<dbReference type="AlphaFoldDB" id="A0A238FHN2"/>
<proteinExistence type="predicted"/>
<dbReference type="GO" id="GO:0016020">
    <property type="term" value="C:membrane"/>
    <property type="evidence" value="ECO:0007669"/>
    <property type="project" value="TreeGrafter"/>
</dbReference>
<evidence type="ECO:0000259" key="1">
    <source>
        <dbReference type="PROSITE" id="PS50146"/>
    </source>
</evidence>
<name>A0A238FHN2_9BASI</name>
<dbReference type="InterPro" id="IPR001206">
    <property type="entry name" value="Diacylglycerol_kinase_cat_dom"/>
</dbReference>
<feature type="domain" description="DAGKc" evidence="1">
    <location>
        <begin position="111"/>
        <end position="229"/>
    </location>
</feature>
<dbReference type="GO" id="GO:0001727">
    <property type="term" value="F:lipid kinase activity"/>
    <property type="evidence" value="ECO:0007669"/>
    <property type="project" value="TreeGrafter"/>
</dbReference>
<dbReference type="SMART" id="SM00046">
    <property type="entry name" value="DAGKc"/>
    <property type="match status" value="1"/>
</dbReference>
<accession>A0A238FHN2</accession>
<evidence type="ECO:0000313" key="3">
    <source>
        <dbReference type="Proteomes" id="UP000198372"/>
    </source>
</evidence>
<dbReference type="Gene3D" id="3.40.50.10330">
    <property type="entry name" value="Probable inorganic polyphosphate/atp-NAD kinase, domain 1"/>
    <property type="match status" value="1"/>
</dbReference>
<dbReference type="InterPro" id="IPR016064">
    <property type="entry name" value="NAD/diacylglycerol_kinase_sf"/>
</dbReference>
<dbReference type="SUPFAM" id="SSF111331">
    <property type="entry name" value="NAD kinase/diacylglycerol kinase-like"/>
    <property type="match status" value="1"/>
</dbReference>
<dbReference type="GO" id="GO:0046512">
    <property type="term" value="P:sphingosine biosynthetic process"/>
    <property type="evidence" value="ECO:0007669"/>
    <property type="project" value="TreeGrafter"/>
</dbReference>
<dbReference type="OrthoDB" id="336240at2759"/>
<evidence type="ECO:0000313" key="2">
    <source>
        <dbReference type="EMBL" id="SCV72299.1"/>
    </source>
</evidence>
<keyword evidence="3" id="KW-1185">Reference proteome</keyword>
<dbReference type="Pfam" id="PF00781">
    <property type="entry name" value="DAGK_cat"/>
    <property type="match status" value="1"/>
</dbReference>
<dbReference type="InterPro" id="IPR050187">
    <property type="entry name" value="Lipid_Phosphate_FormReg"/>
</dbReference>
<sequence length="527" mass="59107">MSTRTCLVRFRGTIHHLTSTLTELVFERCCSRSEEQHQLSIAWDRIGTVLQTSSHTFNLSWIVAGQEEQAVVEQIEWIKLESDSAGQDEVLVQLQSINIPSHLLRLQTTDTIRTAIHIIYNPTCTGGSSTQVLRTLLTLLSNSGYVNSEHDIKVYQTQAEGDGKRIGNEIALHSPERVRTVVVIGGDGTIGEVVNGLGQRIDVDEVDDGNAAPNETALIVVPLGTANALYYHHFPPEEDITPYQNEPAPDSALHLYRSLFSFLHRRSRPFSVQPQPLAIASNIVPRIDSTVQRKEHVLTTVVTSTALHANILFDAERLRPTHRGVERFKLAAMENAKRWFEGKVSLTGRVRRFEGKKWVEEEGDAVILLGPFVYCIASLVSRFEKDFVVAPLRRSVQDGIQDQEMETSFDVVLIRPLRDPSTKKVFQEQGPDQAKEAFVPSLWETFGGMYQGGKHVGMKWEDGENRVEYYRCAKMEWHTPDSADIKDRLVCLDGVVRDLGRSSEGLGKGTYVTTALGSRRTGFKIWA</sequence>
<dbReference type="GO" id="GO:0005737">
    <property type="term" value="C:cytoplasm"/>
    <property type="evidence" value="ECO:0007669"/>
    <property type="project" value="TreeGrafter"/>
</dbReference>
<dbReference type="EMBL" id="FMSP01000008">
    <property type="protein sequence ID" value="SCV72299.1"/>
    <property type="molecule type" value="Genomic_DNA"/>
</dbReference>